<protein>
    <recommendedName>
        <fullName evidence="3">Lipoprotein</fullName>
    </recommendedName>
</protein>
<organism evidence="1 2">
    <name type="scientific">Silvania hatchlandensis</name>
    <dbReference type="NCBI Taxonomy" id="2926469"/>
    <lineage>
        <taxon>Bacteria</taxon>
        <taxon>Pseudomonadati</taxon>
        <taxon>Pseudomonadota</taxon>
        <taxon>Gammaproteobacteria</taxon>
        <taxon>Enterobacterales</taxon>
        <taxon>Enterobacteriaceae</taxon>
        <taxon>Silvania</taxon>
    </lineage>
</organism>
<reference evidence="1" key="1">
    <citation type="submission" date="2022-05" db="EMBL/GenBank/DDBJ databases">
        <title>Description of a novel species of Leclercia; Leclercia tamurae and the Proposal for a Novel Genus Silvania gen. nov. Containing Two Novel Species Silvania hatchlandensis sp. nov. and Silvania confinis sp. nov. Isolated from the Rhizosphere of Oak.</title>
        <authorList>
            <person name="Maddock D.W."/>
            <person name="Brady C.L."/>
            <person name="Denman S."/>
            <person name="Arnold D."/>
        </authorList>
    </citation>
    <scope>NUCLEOTIDE SEQUENCE</scope>
    <source>
        <strain evidence="1">H19S6</strain>
    </source>
</reference>
<sequence>MKHLSPLIIALSLTSLIGCSTPAPNKVVQINALQIPFILPGTHTLPASHTALLYKSNKQDIDSLTGALKKQYLQDVKTKDIFAQDSDIQPVYASLSKLEALGMINQQYLKEQNEVGLQQIHLVLNPIIRG</sequence>
<comment type="caution">
    <text evidence="1">The sequence shown here is derived from an EMBL/GenBank/DDBJ whole genome shotgun (WGS) entry which is preliminary data.</text>
</comment>
<evidence type="ECO:0000313" key="2">
    <source>
        <dbReference type="Proteomes" id="UP001063816"/>
    </source>
</evidence>
<gene>
    <name evidence="1" type="ORF">M8014_05995</name>
</gene>
<dbReference type="RefSeq" id="WP_271281624.1">
    <property type="nucleotide sequence ID" value="NZ_JAMGZK010000042.1"/>
</dbReference>
<dbReference type="EMBL" id="JAMGZK010000042">
    <property type="protein sequence ID" value="MCU6663895.1"/>
    <property type="molecule type" value="Genomic_DNA"/>
</dbReference>
<evidence type="ECO:0008006" key="3">
    <source>
        <dbReference type="Google" id="ProtNLM"/>
    </source>
</evidence>
<dbReference type="Proteomes" id="UP001063816">
    <property type="component" value="Unassembled WGS sequence"/>
</dbReference>
<dbReference type="PROSITE" id="PS51257">
    <property type="entry name" value="PROKAR_LIPOPROTEIN"/>
    <property type="match status" value="1"/>
</dbReference>
<name>A0A9J6PU78_9ENTR</name>
<accession>A0A9J6PU78</accession>
<keyword evidence="2" id="KW-1185">Reference proteome</keyword>
<dbReference type="AlphaFoldDB" id="A0A9J6PU78"/>
<evidence type="ECO:0000313" key="1">
    <source>
        <dbReference type="EMBL" id="MCU6663895.1"/>
    </source>
</evidence>
<proteinExistence type="predicted"/>